<sequence>MKEIQDFLVGRIWLRDFTPFPEEAIEKAINQGFIAVQKGITEKLECARCLENSSEKIIPYNCAKCERICYYCRHCIRMGRVSSCTDLITWKEPLELSPYSHSFSWNGELTNLQQQASDELDESLRRNRSHLVYAVCGAGKTELLFPPLHKALSEGKRICIAAPRTDVVLELSPRLKAAFPDTVMHTLYGGAIFEEGFAQLVVATTHQLYRFQQAFDLVIVDEADAYPYSYDLALARAVTKSLKENAPIVYVSATPSKEMLKTAVNQSKIFRRFHGHPLPVPEYRSLWNYRKSFNTNKIPEKLKDWVKLRLEKNEPFMLFFPTIEMIRQAEPLFKLIDSRIEAVHSKDEDRKEKVMKLRRGEIPGVLTSSILERGVTIANVQVGIVGADEAVFEAAALIQMAGRAGRSSAFPNGEVIFFHNGISRQMDDARNLIKFYNQEGQR</sequence>
<keyword evidence="1" id="KW-0547">Nucleotide-binding</keyword>
<dbReference type="PROSITE" id="PS51192">
    <property type="entry name" value="HELICASE_ATP_BIND_1"/>
    <property type="match status" value="1"/>
</dbReference>
<dbReference type="GO" id="GO:0006302">
    <property type="term" value="P:double-strand break repair"/>
    <property type="evidence" value="ECO:0007669"/>
    <property type="project" value="TreeGrafter"/>
</dbReference>
<evidence type="ECO:0000256" key="1">
    <source>
        <dbReference type="ARBA" id="ARBA00022741"/>
    </source>
</evidence>
<dbReference type="Pfam" id="PF00270">
    <property type="entry name" value="DEAD"/>
    <property type="match status" value="1"/>
</dbReference>
<evidence type="ECO:0000256" key="2">
    <source>
        <dbReference type="ARBA" id="ARBA00022840"/>
    </source>
</evidence>
<dbReference type="InterPro" id="IPR014001">
    <property type="entry name" value="Helicase_ATP-bd"/>
</dbReference>
<comment type="caution">
    <text evidence="6">The sequence shown here is derived from an EMBL/GenBank/DDBJ whole genome shotgun (WGS) entry which is preliminary data.</text>
</comment>
<dbReference type="GO" id="GO:0003677">
    <property type="term" value="F:DNA binding"/>
    <property type="evidence" value="ECO:0007669"/>
    <property type="project" value="UniProtKB-KW"/>
</dbReference>
<evidence type="ECO:0000313" key="7">
    <source>
        <dbReference type="Proteomes" id="UP000251002"/>
    </source>
</evidence>
<dbReference type="AlphaFoldDB" id="A0A365L265"/>
<dbReference type="GO" id="GO:0043138">
    <property type="term" value="F:3'-5' DNA helicase activity"/>
    <property type="evidence" value="ECO:0007669"/>
    <property type="project" value="TreeGrafter"/>
</dbReference>
<dbReference type="InterPro" id="IPR011545">
    <property type="entry name" value="DEAD/DEAH_box_helicase_dom"/>
</dbReference>
<dbReference type="Pfam" id="PF00271">
    <property type="entry name" value="Helicase_C"/>
    <property type="match status" value="1"/>
</dbReference>
<dbReference type="GO" id="GO:0005524">
    <property type="term" value="F:ATP binding"/>
    <property type="evidence" value="ECO:0007669"/>
    <property type="project" value="UniProtKB-KW"/>
</dbReference>
<dbReference type="InterPro" id="IPR027417">
    <property type="entry name" value="P-loop_NTPase"/>
</dbReference>
<keyword evidence="2" id="KW-0067">ATP-binding</keyword>
<keyword evidence="3" id="KW-0238">DNA-binding</keyword>
<keyword evidence="6" id="KW-0378">Hydrolase</keyword>
<dbReference type="GO" id="GO:0006270">
    <property type="term" value="P:DNA replication initiation"/>
    <property type="evidence" value="ECO:0007669"/>
    <property type="project" value="TreeGrafter"/>
</dbReference>
<dbReference type="PANTHER" id="PTHR30580">
    <property type="entry name" value="PRIMOSOMAL PROTEIN N"/>
    <property type="match status" value="1"/>
</dbReference>
<feature type="domain" description="Helicase ATP-binding" evidence="4">
    <location>
        <begin position="121"/>
        <end position="273"/>
    </location>
</feature>
<proteinExistence type="predicted"/>
<dbReference type="SUPFAM" id="SSF52540">
    <property type="entry name" value="P-loop containing nucleoside triphosphate hydrolases"/>
    <property type="match status" value="1"/>
</dbReference>
<keyword evidence="6" id="KW-0347">Helicase</keyword>
<name>A0A365L265_9BACL</name>
<organism evidence="6 7">
    <name type="scientific">Planococcus halotolerans</name>
    <dbReference type="NCBI Taxonomy" id="2233542"/>
    <lineage>
        <taxon>Bacteria</taxon>
        <taxon>Bacillati</taxon>
        <taxon>Bacillota</taxon>
        <taxon>Bacilli</taxon>
        <taxon>Bacillales</taxon>
        <taxon>Caryophanaceae</taxon>
        <taxon>Planococcus</taxon>
    </lineage>
</organism>
<feature type="domain" description="Helicase C-terminal" evidence="5">
    <location>
        <begin position="301"/>
        <end position="442"/>
    </location>
</feature>
<dbReference type="InterPro" id="IPR001650">
    <property type="entry name" value="Helicase_C-like"/>
</dbReference>
<gene>
    <name evidence="6" type="ORF">DP120_07930</name>
</gene>
<dbReference type="Proteomes" id="UP000251002">
    <property type="component" value="Unassembled WGS sequence"/>
</dbReference>
<dbReference type="SMART" id="SM00487">
    <property type="entry name" value="DEXDc"/>
    <property type="match status" value="1"/>
</dbReference>
<protein>
    <submittedName>
        <fullName evidence="6">DNA/RNA helicase</fullName>
    </submittedName>
</protein>
<dbReference type="EMBL" id="QLZR01000002">
    <property type="protein sequence ID" value="RAZ79528.1"/>
    <property type="molecule type" value="Genomic_DNA"/>
</dbReference>
<accession>A0A365L265</accession>
<evidence type="ECO:0000313" key="6">
    <source>
        <dbReference type="EMBL" id="RAZ79528.1"/>
    </source>
</evidence>
<dbReference type="Gene3D" id="3.40.50.300">
    <property type="entry name" value="P-loop containing nucleotide triphosphate hydrolases"/>
    <property type="match status" value="2"/>
</dbReference>
<dbReference type="PANTHER" id="PTHR30580:SF1">
    <property type="entry name" value="COMF OPERON PROTEIN 1"/>
    <property type="match status" value="1"/>
</dbReference>
<dbReference type="GO" id="GO:0006310">
    <property type="term" value="P:DNA recombination"/>
    <property type="evidence" value="ECO:0007669"/>
    <property type="project" value="TreeGrafter"/>
</dbReference>
<dbReference type="PROSITE" id="PS51194">
    <property type="entry name" value="HELICASE_CTER"/>
    <property type="match status" value="1"/>
</dbReference>
<dbReference type="SMART" id="SM00490">
    <property type="entry name" value="HELICc"/>
    <property type="match status" value="1"/>
</dbReference>
<evidence type="ECO:0000256" key="3">
    <source>
        <dbReference type="ARBA" id="ARBA00023125"/>
    </source>
</evidence>
<reference evidence="6 7" key="1">
    <citation type="submission" date="2018-06" db="EMBL/GenBank/DDBJ databases">
        <title>The draft genome sequences of strains SCU63 and S1.</title>
        <authorList>
            <person name="Gan L."/>
        </authorList>
    </citation>
    <scope>NUCLEOTIDE SEQUENCE [LARGE SCALE GENOMIC DNA]</scope>
    <source>
        <strain evidence="6 7">SCU63</strain>
    </source>
</reference>
<evidence type="ECO:0000259" key="4">
    <source>
        <dbReference type="PROSITE" id="PS51192"/>
    </source>
</evidence>
<dbReference type="RefSeq" id="WP_112223095.1">
    <property type="nucleotide sequence ID" value="NZ_CP196859.1"/>
</dbReference>
<evidence type="ECO:0000259" key="5">
    <source>
        <dbReference type="PROSITE" id="PS51194"/>
    </source>
</evidence>
<keyword evidence="7" id="KW-1185">Reference proteome</keyword>